<dbReference type="PANTHER" id="PTHR30570">
    <property type="entry name" value="PERIPLASMIC PHOSPHATE BINDING COMPONENT OF PHOSPHATE ABC TRANSPORTER"/>
    <property type="match status" value="1"/>
</dbReference>
<keyword evidence="2" id="KW-0472">Membrane</keyword>
<comment type="caution">
    <text evidence="4">The sequence shown here is derived from an EMBL/GenBank/DDBJ whole genome shotgun (WGS) entry which is preliminary data.</text>
</comment>
<dbReference type="Proteomes" id="UP001224661">
    <property type="component" value="Unassembled WGS sequence"/>
</dbReference>
<dbReference type="Gene3D" id="3.40.190.10">
    <property type="entry name" value="Periplasmic binding protein-like II"/>
    <property type="match status" value="2"/>
</dbReference>
<organism evidence="4 5">
    <name type="scientific">Streptomyces solicavernae</name>
    <dbReference type="NCBI Taxonomy" id="3043614"/>
    <lineage>
        <taxon>Bacteria</taxon>
        <taxon>Bacillati</taxon>
        <taxon>Actinomycetota</taxon>
        <taxon>Actinomycetes</taxon>
        <taxon>Kitasatosporales</taxon>
        <taxon>Streptomycetaceae</taxon>
        <taxon>Streptomyces</taxon>
    </lineage>
</organism>
<accession>A0ABT6RJP5</accession>
<keyword evidence="2" id="KW-0812">Transmembrane</keyword>
<dbReference type="EMBL" id="JASCIR010000001">
    <property type="protein sequence ID" value="MDI3384650.1"/>
    <property type="molecule type" value="Genomic_DNA"/>
</dbReference>
<keyword evidence="5" id="KW-1185">Reference proteome</keyword>
<name>A0ABT6RJP5_9ACTN</name>
<dbReference type="Pfam" id="PF12849">
    <property type="entry name" value="PBP_like_2"/>
    <property type="match status" value="1"/>
</dbReference>
<feature type="transmembrane region" description="Helical" evidence="2">
    <location>
        <begin position="202"/>
        <end position="221"/>
    </location>
</feature>
<feature type="domain" description="PBP" evidence="3">
    <location>
        <begin position="229"/>
        <end position="481"/>
    </location>
</feature>
<evidence type="ECO:0000313" key="4">
    <source>
        <dbReference type="EMBL" id="MDI3384650.1"/>
    </source>
</evidence>
<evidence type="ECO:0000256" key="2">
    <source>
        <dbReference type="SAM" id="Phobius"/>
    </source>
</evidence>
<proteinExistence type="predicted"/>
<dbReference type="InterPro" id="IPR024370">
    <property type="entry name" value="PBP_domain"/>
</dbReference>
<evidence type="ECO:0000256" key="1">
    <source>
        <dbReference type="ARBA" id="ARBA00022729"/>
    </source>
</evidence>
<protein>
    <submittedName>
        <fullName evidence="4">Substrate-binding domain-containing protein</fullName>
    </submittedName>
</protein>
<dbReference type="SUPFAM" id="SSF53850">
    <property type="entry name" value="Periplasmic binding protein-like II"/>
    <property type="match status" value="1"/>
</dbReference>
<evidence type="ECO:0000313" key="5">
    <source>
        <dbReference type="Proteomes" id="UP001224661"/>
    </source>
</evidence>
<sequence>MDDWFSAENVIAVGTALLGVLASMAALWYERRVPRRKRIGYRVQMDTPIGSDGGAGRTNVRLGLFLEDPSMSDATLVLLRVENDGAESIAGDDYTGRELHGLTAEFSGRRIRGIAVTQPGESGHLMEHFAPALGMGHSGSTLRIPRVPLNRGEHFKLLVLLTGGHVGDGIRIVGGIRDGEVRPNRSTTPDDTPPLLSRPAKLLAGLLTLCVIALSTLIVAGGDRPPMGCAQGKLTVVGSTAFKPVAEELADKYEKDCPGSEITVDAHGSAPGINELDEAGAASSSSPALVAFSDGPKPSGHPRLRENRVAVSSFAMVLNDRVPLKNLSLADLRRLYRGEFRTWRELDRSLPDIPVVLVSRNSNSGTRAVFQRRILRGFEDAPSSADCRRKDDPKAPLIRCESDSTEQLLDSVADIPGAIGYAELRSTSAPKGLHRLSLDGAAPTIEDVADSAYPFREIEHAYTYGRPPADSLVSSFLNYTMRGSGQDVIRTHGHVPCASPEGLRACDDGPELDP</sequence>
<dbReference type="PANTHER" id="PTHR30570:SF1">
    <property type="entry name" value="PHOSPHATE-BINDING PROTEIN PSTS"/>
    <property type="match status" value="1"/>
</dbReference>
<dbReference type="RefSeq" id="WP_282509109.1">
    <property type="nucleotide sequence ID" value="NZ_JASCIR010000001.1"/>
</dbReference>
<feature type="transmembrane region" description="Helical" evidence="2">
    <location>
        <begin position="6"/>
        <end position="29"/>
    </location>
</feature>
<evidence type="ECO:0000259" key="3">
    <source>
        <dbReference type="Pfam" id="PF12849"/>
    </source>
</evidence>
<dbReference type="InterPro" id="IPR050811">
    <property type="entry name" value="Phosphate_ABC_transporter"/>
</dbReference>
<keyword evidence="1" id="KW-0732">Signal</keyword>
<reference evidence="4 5" key="1">
    <citation type="submission" date="2023-05" db="EMBL/GenBank/DDBJ databases">
        <title>Draft genome sequence of Streptomyces sp. B-S-A8 isolated from a cave soil in Thailand.</title>
        <authorList>
            <person name="Chamroensaksri N."/>
            <person name="Muangham S."/>
        </authorList>
    </citation>
    <scope>NUCLEOTIDE SEQUENCE [LARGE SCALE GENOMIC DNA]</scope>
    <source>
        <strain evidence="4 5">B-S-A8</strain>
    </source>
</reference>
<gene>
    <name evidence="4" type="ORF">QIS99_00200</name>
</gene>
<keyword evidence="2" id="KW-1133">Transmembrane helix</keyword>